<dbReference type="InterPro" id="IPR036291">
    <property type="entry name" value="NAD(P)-bd_dom_sf"/>
</dbReference>
<dbReference type="InterPro" id="IPR023027">
    <property type="entry name" value="Mannitol_DH_CS"/>
</dbReference>
<name>A0A7G9R1J3_9MICO</name>
<evidence type="ECO:0000259" key="8">
    <source>
        <dbReference type="Pfam" id="PF08125"/>
    </source>
</evidence>
<evidence type="ECO:0000256" key="6">
    <source>
        <dbReference type="ARBA" id="ARBA00048615"/>
    </source>
</evidence>
<organism evidence="9 10">
    <name type="scientific">Phycicoccus endophyticus</name>
    <dbReference type="NCBI Taxonomy" id="1690220"/>
    <lineage>
        <taxon>Bacteria</taxon>
        <taxon>Bacillati</taxon>
        <taxon>Actinomycetota</taxon>
        <taxon>Actinomycetes</taxon>
        <taxon>Micrococcales</taxon>
        <taxon>Intrasporangiaceae</taxon>
        <taxon>Phycicoccus</taxon>
    </lineage>
</organism>
<dbReference type="Gene3D" id="1.10.1040.10">
    <property type="entry name" value="N-(1-d-carboxylethyl)-l-norvaline Dehydrogenase, domain 2"/>
    <property type="match status" value="1"/>
</dbReference>
<gene>
    <name evidence="9" type="ORF">H9L10_15010</name>
</gene>
<dbReference type="EC" id="1.1.1.17" evidence="2"/>
<sequence length="488" mass="52930">MTALTTSTTSDSGVPSPTYDRSAASVGIVHFGFGNFHRSHQAMYLDRLMGSGDGLDWGICGVGVLPQDAAMRDAMRAQDCLYTLVVRHPDGSLEPHILGAVLEYLFAPEEAEAVYDRLADEAVRIVSLTVTEGGYLKNAATGAFDATDPAVVHDAGDLEHPQTAFAFIVEALRRRREAGQAPFTVLSCDNLQGNGDIARQTIVGFARLVDPGLADWIEAEVSFPNCMVDRITPATTDADRETLARDFGIEDRWPVPAEPFTQWIVEDHFPLGRPRLETVDVQFVDDVKPYELMKLRLLNASHQAIAYLGAPLGYTLVDETMRDPRVTRFLERYMADEAAPTLGELPGIDLPAYMATLIERFANPGIKDTLVRLATDGANRMATFTLPAVRANLEAGRPVRLGALMVAAWAEYWALIARGGLADTEVPPDVHADELRAAAADEDPAAFVEIEAVFGDLGRDGTFREAYLQARAALAAEGVAATLDEVLG</sequence>
<dbReference type="PROSITE" id="PS00974">
    <property type="entry name" value="MANNITOL_DHGENASE"/>
    <property type="match status" value="1"/>
</dbReference>
<dbReference type="RefSeq" id="WP_166099329.1">
    <property type="nucleotide sequence ID" value="NZ_BMMY01000005.1"/>
</dbReference>
<reference evidence="9 10" key="1">
    <citation type="submission" date="2020-08" db="EMBL/GenBank/DDBJ databases">
        <title>Genome sequence of Phycicoccus endophyticus JCM 31784T.</title>
        <authorList>
            <person name="Hyun D.-W."/>
            <person name="Bae J.-W."/>
        </authorList>
    </citation>
    <scope>NUCLEOTIDE SEQUENCE [LARGE SCALE GENOMIC DNA]</scope>
    <source>
        <strain evidence="9 10">JCM 31784</strain>
    </source>
</reference>
<comment type="similarity">
    <text evidence="1">Belongs to the mannitol dehydrogenase family.</text>
</comment>
<dbReference type="InterPro" id="IPR050988">
    <property type="entry name" value="Mannitol_DH/Oxidoreductase"/>
</dbReference>
<dbReference type="KEGG" id="pei:H9L10_15010"/>
<feature type="domain" description="Mannitol dehydrogenase C-terminal" evidence="8">
    <location>
        <begin position="286"/>
        <end position="467"/>
    </location>
</feature>
<evidence type="ECO:0000256" key="5">
    <source>
        <dbReference type="ARBA" id="ARBA00023027"/>
    </source>
</evidence>
<dbReference type="GO" id="GO:0008926">
    <property type="term" value="F:mannitol-1-phosphate 5-dehydrogenase activity"/>
    <property type="evidence" value="ECO:0007669"/>
    <property type="project" value="UniProtKB-EC"/>
</dbReference>
<evidence type="ECO:0000256" key="4">
    <source>
        <dbReference type="ARBA" id="ARBA00023002"/>
    </source>
</evidence>
<protein>
    <recommendedName>
        <fullName evidence="3">Mannitol-1-phosphate 5-dehydrogenase</fullName>
        <ecNumber evidence="2">1.1.1.17</ecNumber>
    </recommendedName>
</protein>
<proteinExistence type="inferred from homology"/>
<evidence type="ECO:0000259" key="7">
    <source>
        <dbReference type="Pfam" id="PF01232"/>
    </source>
</evidence>
<evidence type="ECO:0000256" key="1">
    <source>
        <dbReference type="ARBA" id="ARBA00006541"/>
    </source>
</evidence>
<keyword evidence="4" id="KW-0560">Oxidoreductase</keyword>
<evidence type="ECO:0000313" key="10">
    <source>
        <dbReference type="Proteomes" id="UP000515976"/>
    </source>
</evidence>
<evidence type="ECO:0000313" key="9">
    <source>
        <dbReference type="EMBL" id="QNN49468.1"/>
    </source>
</evidence>
<dbReference type="Pfam" id="PF08125">
    <property type="entry name" value="Mannitol_dh_C"/>
    <property type="match status" value="1"/>
</dbReference>
<dbReference type="InterPro" id="IPR013328">
    <property type="entry name" value="6PGD_dom2"/>
</dbReference>
<feature type="domain" description="Mannitol dehydrogenase N-terminal" evidence="7">
    <location>
        <begin position="27"/>
        <end position="277"/>
    </location>
</feature>
<comment type="catalytic activity">
    <reaction evidence="6">
        <text>D-mannitol 1-phosphate + NAD(+) = beta-D-fructose 6-phosphate + NADH + H(+)</text>
        <dbReference type="Rhea" id="RHEA:19661"/>
        <dbReference type="ChEBI" id="CHEBI:15378"/>
        <dbReference type="ChEBI" id="CHEBI:57540"/>
        <dbReference type="ChEBI" id="CHEBI:57634"/>
        <dbReference type="ChEBI" id="CHEBI:57945"/>
        <dbReference type="ChEBI" id="CHEBI:61381"/>
        <dbReference type="EC" id="1.1.1.17"/>
    </reaction>
</comment>
<accession>A0A7G9R1J3</accession>
<dbReference type="Gene3D" id="3.40.50.720">
    <property type="entry name" value="NAD(P)-binding Rossmann-like Domain"/>
    <property type="match status" value="1"/>
</dbReference>
<dbReference type="InterPro" id="IPR000669">
    <property type="entry name" value="Mannitol_DH"/>
</dbReference>
<evidence type="ECO:0000256" key="3">
    <source>
        <dbReference type="ARBA" id="ARBA00016219"/>
    </source>
</evidence>
<keyword evidence="5" id="KW-0520">NAD</keyword>
<dbReference type="SUPFAM" id="SSF51735">
    <property type="entry name" value="NAD(P)-binding Rossmann-fold domains"/>
    <property type="match status" value="1"/>
</dbReference>
<dbReference type="Proteomes" id="UP000515976">
    <property type="component" value="Chromosome"/>
</dbReference>
<dbReference type="AlphaFoldDB" id="A0A7G9R1J3"/>
<dbReference type="PANTHER" id="PTHR43362:SF1">
    <property type="entry name" value="MANNITOL DEHYDROGENASE 2-RELATED"/>
    <property type="match status" value="1"/>
</dbReference>
<dbReference type="InterPro" id="IPR013118">
    <property type="entry name" value="Mannitol_DH_C"/>
</dbReference>
<dbReference type="Pfam" id="PF01232">
    <property type="entry name" value="Mannitol_dh"/>
    <property type="match status" value="1"/>
</dbReference>
<dbReference type="SUPFAM" id="SSF48179">
    <property type="entry name" value="6-phosphogluconate dehydrogenase C-terminal domain-like"/>
    <property type="match status" value="1"/>
</dbReference>
<dbReference type="InterPro" id="IPR013131">
    <property type="entry name" value="Mannitol_DH_N"/>
</dbReference>
<dbReference type="InterPro" id="IPR008927">
    <property type="entry name" value="6-PGluconate_DH-like_C_sf"/>
</dbReference>
<dbReference type="GO" id="GO:0019594">
    <property type="term" value="P:mannitol metabolic process"/>
    <property type="evidence" value="ECO:0007669"/>
    <property type="project" value="InterPro"/>
</dbReference>
<dbReference type="EMBL" id="CP060712">
    <property type="protein sequence ID" value="QNN49468.1"/>
    <property type="molecule type" value="Genomic_DNA"/>
</dbReference>
<evidence type="ECO:0000256" key="2">
    <source>
        <dbReference type="ARBA" id="ARBA00012939"/>
    </source>
</evidence>
<keyword evidence="10" id="KW-1185">Reference proteome</keyword>
<dbReference type="PRINTS" id="PR00084">
    <property type="entry name" value="MTLDHDRGNASE"/>
</dbReference>
<dbReference type="PANTHER" id="PTHR43362">
    <property type="entry name" value="MANNITOL DEHYDROGENASE DSF1-RELATED"/>
    <property type="match status" value="1"/>
</dbReference>